<dbReference type="KEGG" id="vg:65129105"/>
<dbReference type="GeneID" id="65129105"/>
<evidence type="ECO:0000313" key="2">
    <source>
        <dbReference type="Proteomes" id="UP000594037"/>
    </source>
</evidence>
<keyword evidence="2" id="KW-1185">Reference proteome</keyword>
<evidence type="ECO:0000313" key="1">
    <source>
        <dbReference type="EMBL" id="QOR58627.1"/>
    </source>
</evidence>
<dbReference type="EMBL" id="MT774381">
    <property type="protein sequence ID" value="QOR58627.1"/>
    <property type="molecule type" value="Genomic_DNA"/>
</dbReference>
<accession>A0A7M1RW31</accession>
<reference evidence="1 2" key="1">
    <citation type="submission" date="2020-07" db="EMBL/GenBank/DDBJ databases">
        <title>Taxonomic proposal: Crassvirales, a new order of highly abundant and diverse bacterial viruses.</title>
        <authorList>
            <person name="Shkoporov A.N."/>
            <person name="Stockdale S.R."/>
            <person name="Guerin E."/>
            <person name="Ross R.P."/>
            <person name="Hill C."/>
        </authorList>
    </citation>
    <scope>NUCLEOTIDE SEQUENCE [LARGE SCALE GENOMIC DNA]</scope>
</reference>
<proteinExistence type="predicted"/>
<protein>
    <submittedName>
        <fullName evidence="1">Uncharacterized protein</fullName>
    </submittedName>
</protein>
<sequence length="67" mass="7814">MLVISGRNGRDTKGNCHAVAGSKVTDDYANDYVALTKKNQYMYIYFTIVKYTYIEEKMTEKRILHNE</sequence>
<name>A0A7M1RW31_9CAUD</name>
<organism evidence="1 2">
    <name type="scientific">uncultured phage cr3_1</name>
    <dbReference type="NCBI Taxonomy" id="2772065"/>
    <lineage>
        <taxon>Viruses</taxon>
        <taxon>Duplodnaviria</taxon>
        <taxon>Heunggongvirae</taxon>
        <taxon>Uroviricota</taxon>
        <taxon>Caudoviricetes</taxon>
        <taxon>Crassvirales</taxon>
        <taxon>Intestiviridae</taxon>
        <taxon>Crudevirinae</taxon>
        <taxon>Diorhovirus</taxon>
        <taxon>Diorhovirus intestinalis</taxon>
    </lineage>
</organism>
<dbReference type="RefSeq" id="YP_010110785.1">
    <property type="nucleotide sequence ID" value="NC_055874.1"/>
</dbReference>
<dbReference type="Proteomes" id="UP000594037">
    <property type="component" value="Segment"/>
</dbReference>